<name>A0A1L9PS07_ASPVE</name>
<dbReference type="AlphaFoldDB" id="A0A1L9PS07"/>
<accession>A0A1L9PS07</accession>
<organism evidence="7 8">
    <name type="scientific">Aspergillus versicolor CBS 583.65</name>
    <dbReference type="NCBI Taxonomy" id="1036611"/>
    <lineage>
        <taxon>Eukaryota</taxon>
        <taxon>Fungi</taxon>
        <taxon>Dikarya</taxon>
        <taxon>Ascomycota</taxon>
        <taxon>Pezizomycotina</taxon>
        <taxon>Eurotiomycetes</taxon>
        <taxon>Eurotiomycetidae</taxon>
        <taxon>Eurotiales</taxon>
        <taxon>Aspergillaceae</taxon>
        <taxon>Aspergillus</taxon>
        <taxon>Aspergillus subgen. Nidulantes</taxon>
    </lineage>
</organism>
<reference evidence="8" key="1">
    <citation type="journal article" date="2017" name="Genome Biol.">
        <title>Comparative genomics reveals high biological diversity and specific adaptations in the industrially and medically important fungal genus Aspergillus.</title>
        <authorList>
            <person name="de Vries R.P."/>
            <person name="Riley R."/>
            <person name="Wiebenga A."/>
            <person name="Aguilar-Osorio G."/>
            <person name="Amillis S."/>
            <person name="Uchima C.A."/>
            <person name="Anderluh G."/>
            <person name="Asadollahi M."/>
            <person name="Askin M."/>
            <person name="Barry K."/>
            <person name="Battaglia E."/>
            <person name="Bayram O."/>
            <person name="Benocci T."/>
            <person name="Braus-Stromeyer S.A."/>
            <person name="Caldana C."/>
            <person name="Canovas D."/>
            <person name="Cerqueira G.C."/>
            <person name="Chen F."/>
            <person name="Chen W."/>
            <person name="Choi C."/>
            <person name="Clum A."/>
            <person name="Dos Santos R.A."/>
            <person name="Damasio A.R."/>
            <person name="Diallinas G."/>
            <person name="Emri T."/>
            <person name="Fekete E."/>
            <person name="Flipphi M."/>
            <person name="Freyberg S."/>
            <person name="Gallo A."/>
            <person name="Gournas C."/>
            <person name="Habgood R."/>
            <person name="Hainaut M."/>
            <person name="Harispe M.L."/>
            <person name="Henrissat B."/>
            <person name="Hilden K.S."/>
            <person name="Hope R."/>
            <person name="Hossain A."/>
            <person name="Karabika E."/>
            <person name="Karaffa L."/>
            <person name="Karanyi Z."/>
            <person name="Krasevec N."/>
            <person name="Kuo A."/>
            <person name="Kusch H."/>
            <person name="LaButti K."/>
            <person name="Lagendijk E.L."/>
            <person name="Lapidus A."/>
            <person name="Levasseur A."/>
            <person name="Lindquist E."/>
            <person name="Lipzen A."/>
            <person name="Logrieco A.F."/>
            <person name="MacCabe A."/>
            <person name="Maekelae M.R."/>
            <person name="Malavazi I."/>
            <person name="Melin P."/>
            <person name="Meyer V."/>
            <person name="Mielnichuk N."/>
            <person name="Miskei M."/>
            <person name="Molnar A.P."/>
            <person name="Mule G."/>
            <person name="Ngan C.Y."/>
            <person name="Orejas M."/>
            <person name="Orosz E."/>
            <person name="Ouedraogo J.P."/>
            <person name="Overkamp K.M."/>
            <person name="Park H.-S."/>
            <person name="Perrone G."/>
            <person name="Piumi F."/>
            <person name="Punt P.J."/>
            <person name="Ram A.F."/>
            <person name="Ramon A."/>
            <person name="Rauscher S."/>
            <person name="Record E."/>
            <person name="Riano-Pachon D.M."/>
            <person name="Robert V."/>
            <person name="Roehrig J."/>
            <person name="Ruller R."/>
            <person name="Salamov A."/>
            <person name="Salih N.S."/>
            <person name="Samson R.A."/>
            <person name="Sandor E."/>
            <person name="Sanguinetti M."/>
            <person name="Schuetze T."/>
            <person name="Sepcic K."/>
            <person name="Shelest E."/>
            <person name="Sherlock G."/>
            <person name="Sophianopoulou V."/>
            <person name="Squina F.M."/>
            <person name="Sun H."/>
            <person name="Susca A."/>
            <person name="Todd R.B."/>
            <person name="Tsang A."/>
            <person name="Unkles S.E."/>
            <person name="van de Wiele N."/>
            <person name="van Rossen-Uffink D."/>
            <person name="Oliveira J.V."/>
            <person name="Vesth T.C."/>
            <person name="Visser J."/>
            <person name="Yu J.-H."/>
            <person name="Zhou M."/>
            <person name="Andersen M.R."/>
            <person name="Archer D.B."/>
            <person name="Baker S.E."/>
            <person name="Benoit I."/>
            <person name="Brakhage A.A."/>
            <person name="Braus G.H."/>
            <person name="Fischer R."/>
            <person name="Frisvad J.C."/>
            <person name="Goldman G.H."/>
            <person name="Houbraken J."/>
            <person name="Oakley B."/>
            <person name="Pocsi I."/>
            <person name="Scazzocchio C."/>
            <person name="Seiboth B."/>
            <person name="vanKuyk P.A."/>
            <person name="Wortman J."/>
            <person name="Dyer P.S."/>
            <person name="Grigoriev I.V."/>
        </authorList>
    </citation>
    <scope>NUCLEOTIDE SEQUENCE [LARGE SCALE GENOMIC DNA]</scope>
    <source>
        <strain evidence="8">CBS 583.65</strain>
    </source>
</reference>
<dbReference type="STRING" id="1036611.A0A1L9PS07"/>
<evidence type="ECO:0000259" key="6">
    <source>
        <dbReference type="PROSITE" id="PS50048"/>
    </source>
</evidence>
<evidence type="ECO:0000313" key="8">
    <source>
        <dbReference type="Proteomes" id="UP000184073"/>
    </source>
</evidence>
<dbReference type="InterPro" id="IPR036864">
    <property type="entry name" value="Zn2-C6_fun-type_DNA-bd_sf"/>
</dbReference>
<dbReference type="VEuPathDB" id="FungiDB:ASPVEDRAFT_778725"/>
<dbReference type="SUPFAM" id="SSF57701">
    <property type="entry name" value="Zn2/Cys6 DNA-binding domain"/>
    <property type="match status" value="1"/>
</dbReference>
<dbReference type="InterPro" id="IPR001138">
    <property type="entry name" value="Zn2Cys6_DnaBD"/>
</dbReference>
<keyword evidence="8" id="KW-1185">Reference proteome</keyword>
<dbReference type="GeneID" id="63731963"/>
<dbReference type="OrthoDB" id="1919336at2759"/>
<feature type="domain" description="Zn(2)-C6 fungal-type" evidence="6">
    <location>
        <begin position="10"/>
        <end position="40"/>
    </location>
</feature>
<evidence type="ECO:0000313" key="7">
    <source>
        <dbReference type="EMBL" id="OJJ04271.1"/>
    </source>
</evidence>
<gene>
    <name evidence="7" type="ORF">ASPVEDRAFT_778725</name>
</gene>
<dbReference type="SMART" id="SM00066">
    <property type="entry name" value="GAL4"/>
    <property type="match status" value="1"/>
</dbReference>
<dbReference type="GO" id="GO:0000981">
    <property type="term" value="F:DNA-binding transcription factor activity, RNA polymerase II-specific"/>
    <property type="evidence" value="ECO:0007669"/>
    <property type="project" value="InterPro"/>
</dbReference>
<keyword evidence="4" id="KW-0804">Transcription</keyword>
<proteinExistence type="predicted"/>
<dbReference type="GO" id="GO:0003677">
    <property type="term" value="F:DNA binding"/>
    <property type="evidence" value="ECO:0007669"/>
    <property type="project" value="UniProtKB-KW"/>
</dbReference>
<dbReference type="GO" id="GO:0008270">
    <property type="term" value="F:zinc ion binding"/>
    <property type="evidence" value="ECO:0007669"/>
    <property type="project" value="InterPro"/>
</dbReference>
<evidence type="ECO:0000256" key="1">
    <source>
        <dbReference type="ARBA" id="ARBA00004123"/>
    </source>
</evidence>
<comment type="subcellular location">
    <subcellularLocation>
        <location evidence="1">Nucleus</location>
    </subcellularLocation>
</comment>
<sequence length="465" mass="52741">MPARWRTKSGCLTCRMRRKKCDEESPKCHSCCRNGLTCIWSPQETPVDRHRNALSTLNDHTPSLKYPPPFGGPSRESLFQYLAMTMIPQLLIPGTPLDTGNELIPLAAQYPCLRDSFLACATLFLSQSNGVQTLPHALTYYSDAVRYTRRMIEESKVKGTEDWLLLQALLLCIFERAQSGPYCEAMSHLLGASRIMALKVRSATDQSTPTSPFQQMCAASLLYHAATTAFLSPDISRLPEGTIWNQLQQFIEPSYTSLFAIPPTLCRLILEISRLARRTPLNDHDKQLASSLHDQLRPYLPLQLTPDEAICSEENHDHKAEEIKKAAQLYALSADILLLKTTNPQLAAKDSRVQAQVKQIMKVLQSDVQGIFWNQHYSWPFAILGCVVQRETEMLFLLGRLGTLWERSRWGDIQRTTNLFRAMLDFRRQNAQFAGSLRDEKSGASDCPEPFDMLLRTDWLLQFTG</sequence>
<keyword evidence="5" id="KW-0539">Nucleus</keyword>
<dbReference type="PANTHER" id="PTHR37534">
    <property type="entry name" value="TRANSCRIPTIONAL ACTIVATOR PROTEIN UGA3"/>
    <property type="match status" value="1"/>
</dbReference>
<dbReference type="InterPro" id="IPR021858">
    <property type="entry name" value="Fun_TF"/>
</dbReference>
<dbReference type="RefSeq" id="XP_040670033.1">
    <property type="nucleotide sequence ID" value="XM_040816452.1"/>
</dbReference>
<dbReference type="Gene3D" id="4.10.240.10">
    <property type="entry name" value="Zn(2)-C6 fungal-type DNA-binding domain"/>
    <property type="match status" value="1"/>
</dbReference>
<evidence type="ECO:0000256" key="5">
    <source>
        <dbReference type="ARBA" id="ARBA00023242"/>
    </source>
</evidence>
<dbReference type="Proteomes" id="UP000184073">
    <property type="component" value="Unassembled WGS sequence"/>
</dbReference>
<keyword evidence="3" id="KW-0238">DNA-binding</keyword>
<dbReference type="PROSITE" id="PS00463">
    <property type="entry name" value="ZN2_CY6_FUNGAL_1"/>
    <property type="match status" value="1"/>
</dbReference>
<dbReference type="EMBL" id="KV878131">
    <property type="protein sequence ID" value="OJJ04271.1"/>
    <property type="molecule type" value="Genomic_DNA"/>
</dbReference>
<dbReference type="PROSITE" id="PS50048">
    <property type="entry name" value="ZN2_CY6_FUNGAL_2"/>
    <property type="match status" value="1"/>
</dbReference>
<dbReference type="Pfam" id="PF11951">
    <property type="entry name" value="Fungal_trans_2"/>
    <property type="match status" value="1"/>
</dbReference>
<evidence type="ECO:0000256" key="3">
    <source>
        <dbReference type="ARBA" id="ARBA00023125"/>
    </source>
</evidence>
<evidence type="ECO:0000256" key="2">
    <source>
        <dbReference type="ARBA" id="ARBA00023015"/>
    </source>
</evidence>
<dbReference type="PANTHER" id="PTHR37534:SF46">
    <property type="entry name" value="ZN(II)2CYS6 TRANSCRIPTION FACTOR (EUROFUNG)"/>
    <property type="match status" value="1"/>
</dbReference>
<dbReference type="GO" id="GO:0005634">
    <property type="term" value="C:nucleus"/>
    <property type="evidence" value="ECO:0007669"/>
    <property type="project" value="UniProtKB-SubCell"/>
</dbReference>
<dbReference type="Pfam" id="PF00172">
    <property type="entry name" value="Zn_clus"/>
    <property type="match status" value="1"/>
</dbReference>
<protein>
    <recommendedName>
        <fullName evidence="6">Zn(2)-C6 fungal-type domain-containing protein</fullName>
    </recommendedName>
</protein>
<evidence type="ECO:0000256" key="4">
    <source>
        <dbReference type="ARBA" id="ARBA00023163"/>
    </source>
</evidence>
<keyword evidence="2" id="KW-0805">Transcription regulation</keyword>
<dbReference type="CDD" id="cd00067">
    <property type="entry name" value="GAL4"/>
    <property type="match status" value="1"/>
</dbReference>